<evidence type="ECO:0000256" key="6">
    <source>
        <dbReference type="HAMAP-Rule" id="MF_00114"/>
    </source>
</evidence>
<dbReference type="GO" id="GO:0004139">
    <property type="term" value="F:deoxyribose-phosphate aldolase activity"/>
    <property type="evidence" value="ECO:0007669"/>
    <property type="project" value="UniProtKB-EC"/>
</dbReference>
<feature type="active site" description="Proton donor/acceptor" evidence="6">
    <location>
        <position position="185"/>
    </location>
</feature>
<dbReference type="CDD" id="cd00959">
    <property type="entry name" value="DeoC"/>
    <property type="match status" value="1"/>
</dbReference>
<evidence type="ECO:0000313" key="7">
    <source>
        <dbReference type="EMBL" id="MFM9413137.1"/>
    </source>
</evidence>
<dbReference type="InterPro" id="IPR013785">
    <property type="entry name" value="Aldolase_TIM"/>
</dbReference>
<dbReference type="Proteomes" id="UP001631949">
    <property type="component" value="Unassembled WGS sequence"/>
</dbReference>
<accession>A0ABW9GY85</accession>
<dbReference type="Pfam" id="PF01791">
    <property type="entry name" value="DeoC"/>
    <property type="match status" value="1"/>
</dbReference>
<feature type="active site" description="Schiff-base intermediate with acetaldehyde" evidence="6">
    <location>
        <position position="156"/>
    </location>
</feature>
<keyword evidence="2 6" id="KW-0963">Cytoplasm</keyword>
<dbReference type="PANTHER" id="PTHR10889:SF1">
    <property type="entry name" value="DEOXYRIBOSE-PHOSPHATE ALDOLASE"/>
    <property type="match status" value="1"/>
</dbReference>
<protein>
    <recommendedName>
        <fullName evidence="6">Deoxyribose-phosphate aldolase</fullName>
        <shortName evidence="6">DERA</shortName>
        <ecNumber evidence="6">4.1.2.4</ecNumber>
    </recommendedName>
    <alternativeName>
        <fullName evidence="6">2-deoxy-D-ribose 5-phosphate aldolase</fullName>
    </alternativeName>
    <alternativeName>
        <fullName evidence="6">Phosphodeoxyriboaldolase</fullName>
        <shortName evidence="6">Deoxyriboaldolase</shortName>
    </alternativeName>
</protein>
<dbReference type="HAMAP" id="MF_00114">
    <property type="entry name" value="DeoC_type1"/>
    <property type="match status" value="1"/>
</dbReference>
<organism evidence="7 8">
    <name type="scientific">Peptococcus simiae</name>
    <dbReference type="NCBI Taxonomy" id="1643805"/>
    <lineage>
        <taxon>Bacteria</taxon>
        <taxon>Bacillati</taxon>
        <taxon>Bacillota</taxon>
        <taxon>Clostridia</taxon>
        <taxon>Eubacteriales</taxon>
        <taxon>Peptococcaceae</taxon>
        <taxon>Peptococcus</taxon>
    </lineage>
</organism>
<keyword evidence="3 6" id="KW-0456">Lyase</keyword>
<dbReference type="PIRSF" id="PIRSF001357">
    <property type="entry name" value="DeoC"/>
    <property type="match status" value="1"/>
</dbReference>
<evidence type="ECO:0000313" key="8">
    <source>
        <dbReference type="Proteomes" id="UP001631949"/>
    </source>
</evidence>
<evidence type="ECO:0000256" key="3">
    <source>
        <dbReference type="ARBA" id="ARBA00023239"/>
    </source>
</evidence>
<name>A0ABW9GY85_9FIRM</name>
<comment type="pathway">
    <text evidence="6">Carbohydrate degradation; 2-deoxy-D-ribose 1-phosphate degradation; D-glyceraldehyde 3-phosphate and acetaldehyde from 2-deoxy-alpha-D-ribose 1-phosphate: step 2/2.</text>
</comment>
<dbReference type="InterPro" id="IPR011343">
    <property type="entry name" value="DeoC"/>
</dbReference>
<dbReference type="Gene3D" id="3.20.20.70">
    <property type="entry name" value="Aldolase class I"/>
    <property type="match status" value="1"/>
</dbReference>
<evidence type="ECO:0000256" key="4">
    <source>
        <dbReference type="ARBA" id="ARBA00023270"/>
    </source>
</evidence>
<sequence length="219" mass="23292">MLKLDKAAILSALDHTLLKPQAGAADYQAFFQAVRDIPVASVCIPPNRVRAAQAALEGKNKICTVIGFPNGYQTPAVKAFEAKTAVAEGADEIDMVVCIGDILARDKDRLTDEVRQVREAVPEALLKVIIETGALSPDQIRWLCEILPPCGVDFLKTSTGFNFPGASLEAVQIMRQALPETIGIKASGGIQSLEEAMAYLDAGASRIGASRLLAACQSL</sequence>
<dbReference type="EC" id="4.1.2.4" evidence="6"/>
<dbReference type="SUPFAM" id="SSF51569">
    <property type="entry name" value="Aldolase"/>
    <property type="match status" value="1"/>
</dbReference>
<evidence type="ECO:0000256" key="1">
    <source>
        <dbReference type="ARBA" id="ARBA00010936"/>
    </source>
</evidence>
<keyword evidence="8" id="KW-1185">Reference proteome</keyword>
<comment type="caution">
    <text evidence="7">The sequence shown here is derived from an EMBL/GenBank/DDBJ whole genome shotgun (WGS) entry which is preliminary data.</text>
</comment>
<feature type="active site" description="Proton donor/acceptor" evidence="6">
    <location>
        <position position="94"/>
    </location>
</feature>
<dbReference type="InterPro" id="IPR028581">
    <property type="entry name" value="DeoC_typeI"/>
</dbReference>
<gene>
    <name evidence="6 7" type="primary">deoC</name>
    <name evidence="7" type="ORF">ACKQTC_01970</name>
</gene>
<keyword evidence="4 6" id="KW-0704">Schiff base</keyword>
<comment type="subcellular location">
    <subcellularLocation>
        <location evidence="6">Cytoplasm</location>
    </subcellularLocation>
</comment>
<dbReference type="EMBL" id="JBJUVG010000002">
    <property type="protein sequence ID" value="MFM9413137.1"/>
    <property type="molecule type" value="Genomic_DNA"/>
</dbReference>
<proteinExistence type="inferred from homology"/>
<reference evidence="7 8" key="1">
    <citation type="journal article" date="2016" name="Int. J. Syst. Evol. Microbiol.">
        <title>Peptococcus simiae sp. nov., isolated from rhesus macaque faeces and emended description of the genus Peptococcus.</title>
        <authorList>
            <person name="Shkoporov A.N."/>
            <person name="Efimov B.A."/>
            <person name="Kondova I."/>
            <person name="Ouwerling B."/>
            <person name="Chaplin A.V."/>
            <person name="Shcherbakova V.A."/>
            <person name="Langermans J.A.M."/>
        </authorList>
    </citation>
    <scope>NUCLEOTIDE SEQUENCE [LARGE SCALE GENOMIC DNA]</scope>
    <source>
        <strain evidence="7 8">M108</strain>
    </source>
</reference>
<comment type="catalytic activity">
    <reaction evidence="5 6">
        <text>2-deoxy-D-ribose 5-phosphate = D-glyceraldehyde 3-phosphate + acetaldehyde</text>
        <dbReference type="Rhea" id="RHEA:12821"/>
        <dbReference type="ChEBI" id="CHEBI:15343"/>
        <dbReference type="ChEBI" id="CHEBI:59776"/>
        <dbReference type="ChEBI" id="CHEBI:62877"/>
        <dbReference type="EC" id="4.1.2.4"/>
    </reaction>
</comment>
<dbReference type="NCBIfam" id="TIGR00126">
    <property type="entry name" value="deoC"/>
    <property type="match status" value="1"/>
</dbReference>
<dbReference type="RefSeq" id="WP_408976755.1">
    <property type="nucleotide sequence ID" value="NZ_JBJUVG010000002.1"/>
</dbReference>
<comment type="function">
    <text evidence="6">Catalyzes a reversible aldol reaction between acetaldehyde and D-glyceraldehyde 3-phosphate to generate 2-deoxy-D-ribose 5-phosphate.</text>
</comment>
<comment type="similarity">
    <text evidence="1 6">Belongs to the DeoC/FbaB aldolase family. DeoC type 1 subfamily.</text>
</comment>
<dbReference type="InterPro" id="IPR002915">
    <property type="entry name" value="DeoC/FbaB/LacD_aldolase"/>
</dbReference>
<dbReference type="SMART" id="SM01133">
    <property type="entry name" value="DeoC"/>
    <property type="match status" value="1"/>
</dbReference>
<dbReference type="PANTHER" id="PTHR10889">
    <property type="entry name" value="DEOXYRIBOSE-PHOSPHATE ALDOLASE"/>
    <property type="match status" value="1"/>
</dbReference>
<evidence type="ECO:0000256" key="2">
    <source>
        <dbReference type="ARBA" id="ARBA00022490"/>
    </source>
</evidence>
<evidence type="ECO:0000256" key="5">
    <source>
        <dbReference type="ARBA" id="ARBA00048791"/>
    </source>
</evidence>